<proteinExistence type="predicted"/>
<reference evidence="2" key="2">
    <citation type="journal article" date="2015" name="Fish Shellfish Immunol.">
        <title>Early steps in the European eel (Anguilla anguilla)-Vibrio vulnificus interaction in the gills: Role of the RtxA13 toxin.</title>
        <authorList>
            <person name="Callol A."/>
            <person name="Pajuelo D."/>
            <person name="Ebbesson L."/>
            <person name="Teles M."/>
            <person name="MacKenzie S."/>
            <person name="Amaro C."/>
        </authorList>
    </citation>
    <scope>NUCLEOTIDE SEQUENCE</scope>
</reference>
<feature type="region of interest" description="Disordered" evidence="1">
    <location>
        <begin position="1"/>
        <end position="27"/>
    </location>
</feature>
<accession>A0A0E9TP64</accession>
<feature type="compositionally biased region" description="Polar residues" evidence="1">
    <location>
        <begin position="17"/>
        <end position="27"/>
    </location>
</feature>
<evidence type="ECO:0000256" key="1">
    <source>
        <dbReference type="SAM" id="MobiDB-lite"/>
    </source>
</evidence>
<name>A0A0E9TP64_ANGAN</name>
<sequence length="27" mass="2860">MGVEFYSAGGKKEISPPRSSNSKGDCK</sequence>
<dbReference type="AlphaFoldDB" id="A0A0E9TP64"/>
<organism evidence="2">
    <name type="scientific">Anguilla anguilla</name>
    <name type="common">European freshwater eel</name>
    <name type="synonym">Muraena anguilla</name>
    <dbReference type="NCBI Taxonomy" id="7936"/>
    <lineage>
        <taxon>Eukaryota</taxon>
        <taxon>Metazoa</taxon>
        <taxon>Chordata</taxon>
        <taxon>Craniata</taxon>
        <taxon>Vertebrata</taxon>
        <taxon>Euteleostomi</taxon>
        <taxon>Actinopterygii</taxon>
        <taxon>Neopterygii</taxon>
        <taxon>Teleostei</taxon>
        <taxon>Anguilliformes</taxon>
        <taxon>Anguillidae</taxon>
        <taxon>Anguilla</taxon>
    </lineage>
</organism>
<protein>
    <submittedName>
        <fullName evidence="2">Uncharacterized protein</fullName>
    </submittedName>
</protein>
<dbReference type="EMBL" id="GBXM01053073">
    <property type="protein sequence ID" value="JAH55504.1"/>
    <property type="molecule type" value="Transcribed_RNA"/>
</dbReference>
<evidence type="ECO:0000313" key="2">
    <source>
        <dbReference type="EMBL" id="JAH55504.1"/>
    </source>
</evidence>
<reference evidence="2" key="1">
    <citation type="submission" date="2014-11" db="EMBL/GenBank/DDBJ databases">
        <authorList>
            <person name="Amaro Gonzalez C."/>
        </authorList>
    </citation>
    <scope>NUCLEOTIDE SEQUENCE</scope>
</reference>